<dbReference type="EC" id="1.1.1.49" evidence="7"/>
<evidence type="ECO:0000256" key="6">
    <source>
        <dbReference type="ARBA" id="ARBA00023277"/>
    </source>
</evidence>
<evidence type="ECO:0000313" key="10">
    <source>
        <dbReference type="EMBL" id="MDH6283891.1"/>
    </source>
</evidence>
<dbReference type="PRINTS" id="PR00079">
    <property type="entry name" value="G6PDHDRGNASE"/>
</dbReference>
<dbReference type="GO" id="GO:0004345">
    <property type="term" value="F:glucose-6-phosphate dehydrogenase activity"/>
    <property type="evidence" value="ECO:0007669"/>
    <property type="project" value="UniProtKB-EC"/>
</dbReference>
<dbReference type="HAMAP" id="MF_00966">
    <property type="entry name" value="G6PD"/>
    <property type="match status" value="1"/>
</dbReference>
<dbReference type="InterPro" id="IPR001282">
    <property type="entry name" value="G6P_DH"/>
</dbReference>
<dbReference type="InterPro" id="IPR022674">
    <property type="entry name" value="G6P_DH_NAD-bd"/>
</dbReference>
<proteinExistence type="inferred from homology"/>
<dbReference type="EMBL" id="JARXVC010000016">
    <property type="protein sequence ID" value="MDH6283891.1"/>
    <property type="molecule type" value="Genomic_DNA"/>
</dbReference>
<comment type="catalytic activity">
    <reaction evidence="7">
        <text>D-glucose 6-phosphate + NADP(+) = 6-phospho-D-glucono-1,5-lactone + NADPH + H(+)</text>
        <dbReference type="Rhea" id="RHEA:15841"/>
        <dbReference type="ChEBI" id="CHEBI:15378"/>
        <dbReference type="ChEBI" id="CHEBI:57783"/>
        <dbReference type="ChEBI" id="CHEBI:57955"/>
        <dbReference type="ChEBI" id="CHEBI:58349"/>
        <dbReference type="ChEBI" id="CHEBI:61548"/>
        <dbReference type="EC" id="1.1.1.49"/>
    </reaction>
</comment>
<dbReference type="Gene3D" id="3.30.360.10">
    <property type="entry name" value="Dihydrodipicolinate Reductase, domain 2"/>
    <property type="match status" value="1"/>
</dbReference>
<feature type="binding site" evidence="7">
    <location>
        <position position="212"/>
    </location>
    <ligand>
        <name>substrate</name>
    </ligand>
</feature>
<feature type="binding site" evidence="7">
    <location>
        <position position="144"/>
    </location>
    <ligand>
        <name>NADP(+)</name>
        <dbReference type="ChEBI" id="CHEBI:58349"/>
    </ligand>
</feature>
<feature type="active site" description="Proton acceptor" evidence="7">
    <location>
        <position position="236"/>
    </location>
</feature>
<dbReference type="SUPFAM" id="SSF55347">
    <property type="entry name" value="Glyceraldehyde-3-phosphate dehydrogenase-like, C-terminal domain"/>
    <property type="match status" value="1"/>
</dbReference>
<dbReference type="PROSITE" id="PS00069">
    <property type="entry name" value="G6P_DEHYDROGENASE"/>
    <property type="match status" value="1"/>
</dbReference>
<accession>A0ABT6MHT3</accession>
<comment type="similarity">
    <text evidence="2 7">Belongs to the glucose-6-phosphate dehydrogenase family.</text>
</comment>
<comment type="function">
    <text evidence="7">Catalyzes the oxidation of glucose 6-phosphate to 6-phosphogluconolactone.</text>
</comment>
<dbReference type="PIRSF" id="PIRSF000110">
    <property type="entry name" value="G6PD"/>
    <property type="match status" value="1"/>
</dbReference>
<evidence type="ECO:0000256" key="4">
    <source>
        <dbReference type="ARBA" id="ARBA00022857"/>
    </source>
</evidence>
<evidence type="ECO:0000256" key="7">
    <source>
        <dbReference type="HAMAP-Rule" id="MF_00966"/>
    </source>
</evidence>
<dbReference type="Gene3D" id="3.40.50.720">
    <property type="entry name" value="NAD(P)-binding Rossmann-like Domain"/>
    <property type="match status" value="1"/>
</dbReference>
<dbReference type="InterPro" id="IPR036291">
    <property type="entry name" value="NAD(P)-bd_dom_sf"/>
</dbReference>
<dbReference type="InterPro" id="IPR022675">
    <property type="entry name" value="G6P_DH_C"/>
</dbReference>
<feature type="binding site" evidence="7">
    <location>
        <position position="335"/>
    </location>
    <ligand>
        <name>substrate</name>
    </ligand>
</feature>
<sequence>MIDPSDIVIFGGTGDLACRKLIPALYLRTRAGQLSEQARIIAVASGPLDRAEYRDRVRRELARYVPADALDADVVNRFVERIDYISLDLENARGWEALRGLLDEGPDRVRVFYLACAPTLISDACRQLSAQGLVTEQSRIVLEKPVGVDFRSAREINKVVGSVFAESQIYRIDHYLGKESVQSILTTRFANAFLEPLWNWRCIDHVQITIAETLGVGTRGSYYDRAGALRDMLQNHLLQVLCLVAMEPPNRMSPNEIRDAKLDVLRALRPMRRQDVPRNTVRGQYGPGVLAGVAVEGYGDEVGRPDSLTETYVAVGVEIQNPRWAGVPFYLRTGKRMARQRAEIVVQFKPTPQLSVLGSHFPNRLVIRLQPDEGIELCMNVKKPGTGDSLPHPVSLEFSYADEFGGPVQDAYERLLMDVLLGDPTLFMRRDEVEASWGWVQPIIDAWAASDTPPVLYPSGSDGPTAADELLGRGGHFWHEGVSE</sequence>
<organism evidence="10 11">
    <name type="scientific">Prescottella agglutinans</name>
    <dbReference type="NCBI Taxonomy" id="1644129"/>
    <lineage>
        <taxon>Bacteria</taxon>
        <taxon>Bacillati</taxon>
        <taxon>Actinomycetota</taxon>
        <taxon>Actinomycetes</taxon>
        <taxon>Mycobacteriales</taxon>
        <taxon>Nocardiaceae</taxon>
        <taxon>Prescottella</taxon>
    </lineage>
</organism>
<dbReference type="Proteomes" id="UP001160334">
    <property type="component" value="Unassembled WGS sequence"/>
</dbReference>
<feature type="binding site" evidence="7">
    <location>
        <position position="231"/>
    </location>
    <ligand>
        <name>substrate</name>
    </ligand>
</feature>
<evidence type="ECO:0000256" key="3">
    <source>
        <dbReference type="ARBA" id="ARBA00022526"/>
    </source>
</evidence>
<protein>
    <recommendedName>
        <fullName evidence="7">Glucose-6-phosphate 1-dehydrogenase</fullName>
        <shortName evidence="7">G6PD</shortName>
        <ecNumber evidence="7">1.1.1.49</ecNumber>
    </recommendedName>
</protein>
<dbReference type="InterPro" id="IPR019796">
    <property type="entry name" value="G6P_DH_AS"/>
</dbReference>
<feature type="binding site" evidence="7">
    <location>
        <position position="174"/>
    </location>
    <ligand>
        <name>substrate</name>
    </ligand>
</feature>
<dbReference type="PANTHER" id="PTHR23429:SF0">
    <property type="entry name" value="GLUCOSE-6-PHOSPHATE 1-DEHYDROGENASE"/>
    <property type="match status" value="1"/>
</dbReference>
<comment type="caution">
    <text evidence="10">The sequence shown here is derived from an EMBL/GenBank/DDBJ whole genome shotgun (WGS) entry which is preliminary data.</text>
</comment>
<evidence type="ECO:0000259" key="9">
    <source>
        <dbReference type="Pfam" id="PF02781"/>
    </source>
</evidence>
<dbReference type="RefSeq" id="WP_280763144.1">
    <property type="nucleotide sequence ID" value="NZ_JARXVC010000016.1"/>
</dbReference>
<gene>
    <name evidence="7" type="primary">zwf</name>
    <name evidence="10" type="ORF">M2280_005142</name>
</gene>
<feature type="domain" description="Glucose-6-phosphate dehydrogenase NAD-binding" evidence="8">
    <location>
        <begin position="8"/>
        <end position="182"/>
    </location>
</feature>
<comment type="pathway">
    <text evidence="1 7">Carbohydrate degradation; pentose phosphate pathway; D-ribulose 5-phosphate from D-glucose 6-phosphate (oxidative stage): step 1/3.</text>
</comment>
<keyword evidence="6 7" id="KW-0119">Carbohydrate metabolism</keyword>
<keyword evidence="4 7" id="KW-0521">NADP</keyword>
<evidence type="ECO:0000256" key="2">
    <source>
        <dbReference type="ARBA" id="ARBA00009975"/>
    </source>
</evidence>
<feature type="binding site" evidence="7">
    <location>
        <position position="45"/>
    </location>
    <ligand>
        <name>NADP(+)</name>
        <dbReference type="ChEBI" id="CHEBI:58349"/>
    </ligand>
</feature>
<name>A0ABT6MHT3_9NOCA</name>
<dbReference type="SUPFAM" id="SSF51735">
    <property type="entry name" value="NAD(P)-binding Rossmann-fold domains"/>
    <property type="match status" value="1"/>
</dbReference>
<comment type="caution">
    <text evidence="7">Lacks conserved residue(s) required for the propagation of feature annotation.</text>
</comment>
<feature type="binding site" evidence="7">
    <location>
        <position position="178"/>
    </location>
    <ligand>
        <name>substrate</name>
    </ligand>
</feature>
<dbReference type="Pfam" id="PF02781">
    <property type="entry name" value="G6PD_C"/>
    <property type="match status" value="1"/>
</dbReference>
<evidence type="ECO:0000256" key="1">
    <source>
        <dbReference type="ARBA" id="ARBA00004937"/>
    </source>
</evidence>
<evidence type="ECO:0000313" key="11">
    <source>
        <dbReference type="Proteomes" id="UP001160334"/>
    </source>
</evidence>
<dbReference type="NCBIfam" id="TIGR00871">
    <property type="entry name" value="zwf"/>
    <property type="match status" value="1"/>
</dbReference>
<keyword evidence="3 7" id="KW-0313">Glucose metabolism</keyword>
<dbReference type="Pfam" id="PF00479">
    <property type="entry name" value="G6PD_N"/>
    <property type="match status" value="1"/>
</dbReference>
<reference evidence="10 11" key="1">
    <citation type="submission" date="2023-04" db="EMBL/GenBank/DDBJ databases">
        <title>Forest soil microbial communities from Buena Vista Peninsula, Colon Province, Panama.</title>
        <authorList>
            <person name="Bouskill N."/>
        </authorList>
    </citation>
    <scope>NUCLEOTIDE SEQUENCE [LARGE SCALE GENOMIC DNA]</scope>
    <source>
        <strain evidence="10 11">CFH S0262</strain>
    </source>
</reference>
<evidence type="ECO:0000256" key="5">
    <source>
        <dbReference type="ARBA" id="ARBA00023002"/>
    </source>
</evidence>
<evidence type="ECO:0000259" key="8">
    <source>
        <dbReference type="Pfam" id="PF00479"/>
    </source>
</evidence>
<feature type="domain" description="Glucose-6-phosphate dehydrogenase C-terminal" evidence="9">
    <location>
        <begin position="186"/>
        <end position="479"/>
    </location>
</feature>
<feature type="binding site" evidence="7">
    <location>
        <begin position="88"/>
        <end position="89"/>
    </location>
    <ligand>
        <name>NADP(+)</name>
        <dbReference type="ChEBI" id="CHEBI:58349"/>
    </ligand>
</feature>
<keyword evidence="11" id="KW-1185">Reference proteome</keyword>
<keyword evidence="5 7" id="KW-0560">Oxidoreductase</keyword>
<dbReference type="PANTHER" id="PTHR23429">
    <property type="entry name" value="GLUCOSE-6-PHOSPHATE 1-DEHYDROGENASE G6PD"/>
    <property type="match status" value="1"/>
</dbReference>